<keyword evidence="5" id="KW-1185">Reference proteome</keyword>
<dbReference type="InterPro" id="IPR050491">
    <property type="entry name" value="AmpC-like"/>
</dbReference>
<organism evidence="4 5">
    <name type="scientific">Streptomyces zhihengii</name>
    <dbReference type="NCBI Taxonomy" id="1818004"/>
    <lineage>
        <taxon>Bacteria</taxon>
        <taxon>Bacillati</taxon>
        <taxon>Actinomycetota</taxon>
        <taxon>Actinomycetes</taxon>
        <taxon>Kitasatosporales</taxon>
        <taxon>Streptomycetaceae</taxon>
        <taxon>Streptomyces</taxon>
    </lineage>
</organism>
<evidence type="ECO:0000256" key="2">
    <source>
        <dbReference type="ARBA" id="ARBA00023136"/>
    </source>
</evidence>
<proteinExistence type="predicted"/>
<dbReference type="InterPro" id="IPR012338">
    <property type="entry name" value="Beta-lactam/transpept-like"/>
</dbReference>
<reference evidence="4 5" key="1">
    <citation type="journal article" date="2016" name="Arch. Microbiol.">
        <title>Streptomyces zhihengii sp. nov., isolated from rhizospheric soil of Psammosilene tunicoides.</title>
        <authorList>
            <person name="Huang M.J."/>
            <person name="Fei J.J."/>
            <person name="Salam N."/>
            <person name="Kim C.J."/>
            <person name="Hozzein W.N."/>
            <person name="Xiao M."/>
            <person name="Huang H.Q."/>
            <person name="Li W.J."/>
        </authorList>
    </citation>
    <scope>NUCLEOTIDE SEQUENCE [LARGE SCALE GENOMIC DNA]</scope>
    <source>
        <strain evidence="4 5">YIM T102</strain>
    </source>
</reference>
<dbReference type="Gene3D" id="3.40.710.10">
    <property type="entry name" value="DD-peptidase/beta-lactamase superfamily"/>
    <property type="match status" value="1"/>
</dbReference>
<dbReference type="Pfam" id="PF00144">
    <property type="entry name" value="Beta-lactamase"/>
    <property type="match status" value="1"/>
</dbReference>
<protein>
    <submittedName>
        <fullName evidence="4">Beta-lactamase family protein</fullName>
    </submittedName>
</protein>
<evidence type="ECO:0000259" key="3">
    <source>
        <dbReference type="Pfam" id="PF00144"/>
    </source>
</evidence>
<gene>
    <name evidence="4" type="ORF">JE024_36590</name>
</gene>
<evidence type="ECO:0000313" key="5">
    <source>
        <dbReference type="Proteomes" id="UP000664109"/>
    </source>
</evidence>
<dbReference type="InterPro" id="IPR001466">
    <property type="entry name" value="Beta-lactam-related"/>
</dbReference>
<comment type="subcellular location">
    <subcellularLocation>
        <location evidence="1">Membrane</location>
    </subcellularLocation>
</comment>
<keyword evidence="2" id="KW-0472">Membrane</keyword>
<dbReference type="EMBL" id="JAFEJA010000002">
    <property type="protein sequence ID" value="MBM9624099.1"/>
    <property type="molecule type" value="Genomic_DNA"/>
</dbReference>
<evidence type="ECO:0000313" key="4">
    <source>
        <dbReference type="EMBL" id="MBM9624099.1"/>
    </source>
</evidence>
<comment type="caution">
    <text evidence="4">The sequence shown here is derived from an EMBL/GenBank/DDBJ whole genome shotgun (WGS) entry which is preliminary data.</text>
</comment>
<dbReference type="SUPFAM" id="SSF56601">
    <property type="entry name" value="beta-lactamase/transpeptidase-like"/>
    <property type="match status" value="1"/>
</dbReference>
<dbReference type="RefSeq" id="WP_205378141.1">
    <property type="nucleotide sequence ID" value="NZ_JAFEJA010000002.1"/>
</dbReference>
<feature type="domain" description="Beta-lactamase-related" evidence="3">
    <location>
        <begin position="13"/>
        <end position="341"/>
    </location>
</feature>
<dbReference type="PANTHER" id="PTHR46825">
    <property type="entry name" value="D-ALANYL-D-ALANINE-CARBOXYPEPTIDASE/ENDOPEPTIDASE AMPH"/>
    <property type="match status" value="1"/>
</dbReference>
<dbReference type="Proteomes" id="UP000664109">
    <property type="component" value="Unassembled WGS sequence"/>
</dbReference>
<sequence length="359" mass="38659">MSGASVGFGAGVRSVVEHAVAEGFSGTVSVVAEGRPVLQGAYGKASRRWDIDNTMDTRFRIASISKAFTAVTVLRLAQDGAVDLDEPLLPHVRHAHPSLDSGITLRHALTMTSGIADWFEEDSETWAADWAALCAAHPLYLLRDNADYLPLFIGKPGHFAPGERYRYNGAGYILLGLMIEKLTGLDFIEAIHRYVFAPAAMSDAGFMALDSAGPGLAEGYLARADSPAALRTNLYGTTPRGAADGGATCTADDLVAFARALRSGTLLNETATRLALTPQVPEREEKVRGYRWMYGFGLTFLLDDNDRVVRWGHTGEEDGASARLYHYPEGDVDIAVLSNVSWSAGDLGWAIHDAVVADR</sequence>
<evidence type="ECO:0000256" key="1">
    <source>
        <dbReference type="ARBA" id="ARBA00004370"/>
    </source>
</evidence>
<accession>A0ABS2V3R3</accession>
<dbReference type="PANTHER" id="PTHR46825:SF11">
    <property type="entry name" value="PENICILLIN-BINDING PROTEIN 4"/>
    <property type="match status" value="1"/>
</dbReference>
<name>A0ABS2V3R3_9ACTN</name>